<dbReference type="Gene3D" id="1.20.1250.20">
    <property type="entry name" value="MFS general substrate transporter like domains"/>
    <property type="match status" value="1"/>
</dbReference>
<feature type="transmembrane region" description="Helical" evidence="7">
    <location>
        <begin position="395"/>
        <end position="415"/>
    </location>
</feature>
<accession>A0AA37BLE0</accession>
<dbReference type="Pfam" id="PF07690">
    <property type="entry name" value="MFS_1"/>
    <property type="match status" value="1"/>
</dbReference>
<protein>
    <submittedName>
        <fullName evidence="8">MFS transporter</fullName>
    </submittedName>
</protein>
<reference evidence="8" key="1">
    <citation type="journal article" date="2014" name="Int. J. Syst. Evol. Microbiol.">
        <title>Complete genome sequence of Corynebacterium casei LMG S-19264T (=DSM 44701T), isolated from a smear-ripened cheese.</title>
        <authorList>
            <consortium name="US DOE Joint Genome Institute (JGI-PGF)"/>
            <person name="Walter F."/>
            <person name="Albersmeier A."/>
            <person name="Kalinowski J."/>
            <person name="Ruckert C."/>
        </authorList>
    </citation>
    <scope>NUCLEOTIDE SEQUENCE</scope>
    <source>
        <strain evidence="8">JCM 3093</strain>
    </source>
</reference>
<feature type="transmembrane region" description="Helical" evidence="7">
    <location>
        <begin position="328"/>
        <end position="346"/>
    </location>
</feature>
<feature type="region of interest" description="Disordered" evidence="6">
    <location>
        <begin position="1"/>
        <end position="32"/>
    </location>
</feature>
<reference evidence="8" key="2">
    <citation type="submission" date="2022-09" db="EMBL/GenBank/DDBJ databases">
        <authorList>
            <person name="Sun Q."/>
            <person name="Ohkuma M."/>
        </authorList>
    </citation>
    <scope>NUCLEOTIDE SEQUENCE</scope>
    <source>
        <strain evidence="8">JCM 3093</strain>
    </source>
</reference>
<dbReference type="PANTHER" id="PTHR23513">
    <property type="entry name" value="INTEGRAL MEMBRANE EFFLUX PROTEIN-RELATED"/>
    <property type="match status" value="1"/>
</dbReference>
<name>A0AA37BLE0_9ACTN</name>
<evidence type="ECO:0000313" key="8">
    <source>
        <dbReference type="EMBL" id="GGK87467.1"/>
    </source>
</evidence>
<dbReference type="EMBL" id="BMQD01000019">
    <property type="protein sequence ID" value="GGK87467.1"/>
    <property type="molecule type" value="Genomic_DNA"/>
</dbReference>
<dbReference type="InterPro" id="IPR011701">
    <property type="entry name" value="MFS"/>
</dbReference>
<dbReference type="CDD" id="cd06173">
    <property type="entry name" value="MFS_MefA_like"/>
    <property type="match status" value="1"/>
</dbReference>
<dbReference type="AlphaFoldDB" id="A0AA37BLE0"/>
<keyword evidence="5 7" id="KW-0472">Membrane</keyword>
<keyword evidence="4 7" id="KW-1133">Transmembrane helix</keyword>
<feature type="transmembrane region" description="Helical" evidence="7">
    <location>
        <begin position="74"/>
        <end position="95"/>
    </location>
</feature>
<organism evidence="8 9">
    <name type="scientific">Planomonospora parontospora</name>
    <dbReference type="NCBI Taxonomy" id="58119"/>
    <lineage>
        <taxon>Bacteria</taxon>
        <taxon>Bacillati</taxon>
        <taxon>Actinomycetota</taxon>
        <taxon>Actinomycetes</taxon>
        <taxon>Streptosporangiales</taxon>
        <taxon>Streptosporangiaceae</taxon>
        <taxon>Planomonospora</taxon>
    </lineage>
</organism>
<dbReference type="GO" id="GO:0022857">
    <property type="term" value="F:transmembrane transporter activity"/>
    <property type="evidence" value="ECO:0007669"/>
    <property type="project" value="InterPro"/>
</dbReference>
<feature type="transmembrane region" description="Helical" evidence="7">
    <location>
        <begin position="352"/>
        <end position="374"/>
    </location>
</feature>
<dbReference type="GO" id="GO:0005886">
    <property type="term" value="C:plasma membrane"/>
    <property type="evidence" value="ECO:0007669"/>
    <property type="project" value="UniProtKB-SubCell"/>
</dbReference>
<gene>
    <name evidence="8" type="ORF">GCM10010126_53560</name>
</gene>
<keyword evidence="2" id="KW-1003">Cell membrane</keyword>
<dbReference type="InterPro" id="IPR036259">
    <property type="entry name" value="MFS_trans_sf"/>
</dbReference>
<evidence type="ECO:0000256" key="5">
    <source>
        <dbReference type="ARBA" id="ARBA00023136"/>
    </source>
</evidence>
<keyword evidence="3 7" id="KW-0812">Transmembrane</keyword>
<feature type="transmembrane region" description="Helical" evidence="7">
    <location>
        <begin position="187"/>
        <end position="214"/>
    </location>
</feature>
<feature type="region of interest" description="Disordered" evidence="6">
    <location>
        <begin position="448"/>
        <end position="473"/>
    </location>
</feature>
<evidence type="ECO:0000256" key="7">
    <source>
        <dbReference type="SAM" id="Phobius"/>
    </source>
</evidence>
<proteinExistence type="predicted"/>
<feature type="transmembrane region" description="Helical" evidence="7">
    <location>
        <begin position="287"/>
        <end position="307"/>
    </location>
</feature>
<comment type="caution">
    <text evidence="8">The sequence shown here is derived from an EMBL/GenBank/DDBJ whole genome shotgun (WGS) entry which is preliminary data.</text>
</comment>
<evidence type="ECO:0000313" key="9">
    <source>
        <dbReference type="Proteomes" id="UP000627984"/>
    </source>
</evidence>
<feature type="transmembrane region" description="Helical" evidence="7">
    <location>
        <begin position="421"/>
        <end position="439"/>
    </location>
</feature>
<evidence type="ECO:0000256" key="2">
    <source>
        <dbReference type="ARBA" id="ARBA00022475"/>
    </source>
</evidence>
<evidence type="ECO:0000256" key="4">
    <source>
        <dbReference type="ARBA" id="ARBA00022989"/>
    </source>
</evidence>
<dbReference type="PANTHER" id="PTHR23513:SF6">
    <property type="entry name" value="MAJOR FACILITATOR SUPERFAMILY ASSOCIATED DOMAIN-CONTAINING PROTEIN"/>
    <property type="match status" value="1"/>
</dbReference>
<dbReference type="Proteomes" id="UP000627984">
    <property type="component" value="Unassembled WGS sequence"/>
</dbReference>
<feature type="transmembrane region" description="Helical" evidence="7">
    <location>
        <begin position="38"/>
        <end position="62"/>
    </location>
</feature>
<feature type="transmembrane region" description="Helical" evidence="7">
    <location>
        <begin position="255"/>
        <end position="275"/>
    </location>
</feature>
<dbReference type="SUPFAM" id="SSF103473">
    <property type="entry name" value="MFS general substrate transporter"/>
    <property type="match status" value="1"/>
</dbReference>
<feature type="compositionally biased region" description="Basic and acidic residues" evidence="6">
    <location>
        <begin position="9"/>
        <end position="20"/>
    </location>
</feature>
<evidence type="ECO:0000256" key="6">
    <source>
        <dbReference type="SAM" id="MobiDB-lite"/>
    </source>
</evidence>
<evidence type="ECO:0000256" key="1">
    <source>
        <dbReference type="ARBA" id="ARBA00004651"/>
    </source>
</evidence>
<sequence>MPPAAPDAPRSDDPGPREETPPSSGGSRGAGTRSRWDLIRICAGSMSSTVGFRTLGVTYPLLALSLTKSPVHVGWAGFALTLPTLLFYVPAGLLVDRMTARAVMAATEAARLLAVASVFLAVLFEGVTLPHLLAAAFVEGTFWVVYSLAETALIRSAVPRASLVGMLATSETSSHVAVMAARPVGGFLFGLGHCVPFVMNTILFLASLTAVLTLPGGGERHVLRTAPPGGGKTSFLQEMTAGVGELRSHRFLRNAMALTTVTNLMINMLIIVFVAGSVTQSPLEVGLVLAASGLGGVLGSALAPPLRRLLRHPLLEPRLAPLGPPREILLFAHMWIWAFALLIPVVGESPGFFGAALFLMGCAGALSNMSVRAFEIDRVAEGKLARVVSVHRLTTHGAVCLAAPLGGFLVSAVGVPAATRSLFLVMSGITLSVAVAVPLRRVLRSGTPAGPPVSGRIRRRPEDLGPPVPEPACRRSDLFRQAVRLCGQVRRKPRSHRGLRTPSQTGR</sequence>
<comment type="subcellular location">
    <subcellularLocation>
        <location evidence="1">Cell membrane</location>
        <topology evidence="1">Multi-pass membrane protein</topology>
    </subcellularLocation>
</comment>
<evidence type="ECO:0000256" key="3">
    <source>
        <dbReference type="ARBA" id="ARBA00022692"/>
    </source>
</evidence>